<evidence type="ECO:0000256" key="1">
    <source>
        <dbReference type="ARBA" id="ARBA00004123"/>
    </source>
</evidence>
<proteinExistence type="inferred from homology"/>
<protein>
    <submittedName>
        <fullName evidence="6">HSF-type DNA-binding-domain-containing protein</fullName>
    </submittedName>
</protein>
<organism evidence="6 7">
    <name type="scientific">Tribonema minus</name>
    <dbReference type="NCBI Taxonomy" id="303371"/>
    <lineage>
        <taxon>Eukaryota</taxon>
        <taxon>Sar</taxon>
        <taxon>Stramenopiles</taxon>
        <taxon>Ochrophyta</taxon>
        <taxon>PX clade</taxon>
        <taxon>Xanthophyceae</taxon>
        <taxon>Tribonematales</taxon>
        <taxon>Tribonemataceae</taxon>
        <taxon>Tribonema</taxon>
    </lineage>
</organism>
<dbReference type="InterPro" id="IPR036390">
    <property type="entry name" value="WH_DNA-bd_sf"/>
</dbReference>
<dbReference type="EMBL" id="JAFCMP010000024">
    <property type="protein sequence ID" value="KAG5191056.1"/>
    <property type="molecule type" value="Genomic_DNA"/>
</dbReference>
<dbReference type="FunFam" id="1.10.10.10:FF:000479">
    <property type="entry name" value="Predicted protein"/>
    <property type="match status" value="1"/>
</dbReference>
<reference evidence="6" key="1">
    <citation type="submission" date="2021-02" db="EMBL/GenBank/DDBJ databases">
        <title>First Annotated Genome of the Yellow-green Alga Tribonema minus.</title>
        <authorList>
            <person name="Mahan K.M."/>
        </authorList>
    </citation>
    <scope>NUCLEOTIDE SEQUENCE</scope>
    <source>
        <strain evidence="6">UTEX B ZZ1240</strain>
    </source>
</reference>
<dbReference type="Pfam" id="PF00447">
    <property type="entry name" value="HSF_DNA-bind"/>
    <property type="match status" value="1"/>
</dbReference>
<gene>
    <name evidence="6" type="ORF">JKP88DRAFT_160079</name>
</gene>
<name>A0A835ZDM3_9STRA</name>
<comment type="subcellular location">
    <subcellularLocation>
        <location evidence="1">Nucleus</location>
    </subcellularLocation>
</comment>
<evidence type="ECO:0000313" key="6">
    <source>
        <dbReference type="EMBL" id="KAG5191056.1"/>
    </source>
</evidence>
<keyword evidence="7" id="KW-1185">Reference proteome</keyword>
<dbReference type="Gene3D" id="1.10.10.10">
    <property type="entry name" value="Winged helix-like DNA-binding domain superfamily/Winged helix DNA-binding domain"/>
    <property type="match status" value="1"/>
</dbReference>
<comment type="similarity">
    <text evidence="4">Belongs to the HSF family.</text>
</comment>
<feature type="domain" description="HSF-type DNA-binding" evidence="5">
    <location>
        <begin position="32"/>
        <end position="126"/>
    </location>
</feature>
<dbReference type="AlphaFoldDB" id="A0A835ZDM3"/>
<evidence type="ECO:0000259" key="5">
    <source>
        <dbReference type="SMART" id="SM00415"/>
    </source>
</evidence>
<dbReference type="Proteomes" id="UP000664859">
    <property type="component" value="Unassembled WGS sequence"/>
</dbReference>
<evidence type="ECO:0000313" key="7">
    <source>
        <dbReference type="Proteomes" id="UP000664859"/>
    </source>
</evidence>
<comment type="caution">
    <text evidence="6">The sequence shown here is derived from an EMBL/GenBank/DDBJ whole genome shotgun (WGS) entry which is preliminary data.</text>
</comment>
<dbReference type="GO" id="GO:0043565">
    <property type="term" value="F:sequence-specific DNA binding"/>
    <property type="evidence" value="ECO:0007669"/>
    <property type="project" value="InterPro"/>
</dbReference>
<dbReference type="InterPro" id="IPR036388">
    <property type="entry name" value="WH-like_DNA-bd_sf"/>
</dbReference>
<keyword evidence="3" id="KW-0539">Nucleus</keyword>
<evidence type="ECO:0000256" key="2">
    <source>
        <dbReference type="ARBA" id="ARBA00023125"/>
    </source>
</evidence>
<dbReference type="SUPFAM" id="SSF46785">
    <property type="entry name" value="Winged helix' DNA-binding domain"/>
    <property type="match status" value="1"/>
</dbReference>
<sequence length="131" mass="14756">MQRDAPSFGRRVSTAEQSNLQAATTSSVKRGAPALFLSALVDILRGGYEDIIAWNPSGTCFMIRDAERFSDEVLVHHFKHNKLSSFQRQLNLYGFRKISRGPDAGAYAHEHFLRDRPEDIQVMAMSSRAEV</sequence>
<dbReference type="GO" id="GO:0005634">
    <property type="term" value="C:nucleus"/>
    <property type="evidence" value="ECO:0007669"/>
    <property type="project" value="UniProtKB-SubCell"/>
</dbReference>
<dbReference type="PRINTS" id="PR00056">
    <property type="entry name" value="HSFDOMAIN"/>
</dbReference>
<dbReference type="SMART" id="SM00415">
    <property type="entry name" value="HSF"/>
    <property type="match status" value="1"/>
</dbReference>
<evidence type="ECO:0000256" key="3">
    <source>
        <dbReference type="ARBA" id="ARBA00023242"/>
    </source>
</evidence>
<evidence type="ECO:0000256" key="4">
    <source>
        <dbReference type="RuleBase" id="RU004020"/>
    </source>
</evidence>
<keyword evidence="2 6" id="KW-0238">DNA-binding</keyword>
<dbReference type="PANTHER" id="PTHR10015:SF206">
    <property type="entry name" value="HSF-TYPE DNA-BINDING DOMAIN-CONTAINING PROTEIN"/>
    <property type="match status" value="1"/>
</dbReference>
<dbReference type="OrthoDB" id="60033at2759"/>
<dbReference type="GO" id="GO:0003700">
    <property type="term" value="F:DNA-binding transcription factor activity"/>
    <property type="evidence" value="ECO:0007669"/>
    <property type="project" value="InterPro"/>
</dbReference>
<dbReference type="InterPro" id="IPR000232">
    <property type="entry name" value="HSF_DNA-bd"/>
</dbReference>
<dbReference type="PANTHER" id="PTHR10015">
    <property type="entry name" value="HEAT SHOCK TRANSCRIPTION FACTOR"/>
    <property type="match status" value="1"/>
</dbReference>
<accession>A0A835ZDM3</accession>